<organism evidence="8 9">
    <name type="scientific">Halobium palmae</name>
    <dbReference type="NCBI Taxonomy" id="1776492"/>
    <lineage>
        <taxon>Archaea</taxon>
        <taxon>Methanobacteriati</taxon>
        <taxon>Methanobacteriota</taxon>
        <taxon>Stenosarchaea group</taxon>
        <taxon>Halobacteria</taxon>
        <taxon>Halobacteriales</taxon>
        <taxon>Haloferacaceae</taxon>
        <taxon>Halobium</taxon>
    </lineage>
</organism>
<accession>A0ABD5RXW3</accession>
<protein>
    <submittedName>
        <fullName evidence="8">Cytochrome P450</fullName>
    </submittedName>
</protein>
<dbReference type="Pfam" id="PF00067">
    <property type="entry name" value="p450"/>
    <property type="match status" value="1"/>
</dbReference>
<comment type="caution">
    <text evidence="8">The sequence shown here is derived from an EMBL/GenBank/DDBJ whole genome shotgun (WGS) entry which is preliminary data.</text>
</comment>
<proteinExistence type="inferred from homology"/>
<dbReference type="AlphaFoldDB" id="A0ABD5RXW3"/>
<dbReference type="InterPro" id="IPR036396">
    <property type="entry name" value="Cyt_P450_sf"/>
</dbReference>
<reference evidence="8 9" key="1">
    <citation type="journal article" date="2019" name="Int. J. Syst. Evol. Microbiol.">
        <title>The Global Catalogue of Microorganisms (GCM) 10K type strain sequencing project: providing services to taxonomists for standard genome sequencing and annotation.</title>
        <authorList>
            <consortium name="The Broad Institute Genomics Platform"/>
            <consortium name="The Broad Institute Genome Sequencing Center for Infectious Disease"/>
            <person name="Wu L."/>
            <person name="Ma J."/>
        </authorList>
    </citation>
    <scope>NUCLEOTIDE SEQUENCE [LARGE SCALE GENOMIC DNA]</scope>
    <source>
        <strain evidence="8 9">NBRC 111368</strain>
    </source>
</reference>
<dbReference type="GO" id="GO:0004497">
    <property type="term" value="F:monooxygenase activity"/>
    <property type="evidence" value="ECO:0007669"/>
    <property type="project" value="UniProtKB-KW"/>
</dbReference>
<name>A0ABD5RXW3_9EURY</name>
<keyword evidence="2 7" id="KW-0349">Heme</keyword>
<evidence type="ECO:0000256" key="7">
    <source>
        <dbReference type="RuleBase" id="RU000461"/>
    </source>
</evidence>
<dbReference type="SUPFAM" id="SSF48264">
    <property type="entry name" value="Cytochrome P450"/>
    <property type="match status" value="1"/>
</dbReference>
<evidence type="ECO:0000256" key="4">
    <source>
        <dbReference type="ARBA" id="ARBA00023002"/>
    </source>
</evidence>
<dbReference type="Proteomes" id="UP001596328">
    <property type="component" value="Unassembled WGS sequence"/>
</dbReference>
<evidence type="ECO:0000256" key="3">
    <source>
        <dbReference type="ARBA" id="ARBA00022723"/>
    </source>
</evidence>
<dbReference type="Gene3D" id="1.10.630.10">
    <property type="entry name" value="Cytochrome P450"/>
    <property type="match status" value="1"/>
</dbReference>
<keyword evidence="4 7" id="KW-0560">Oxidoreductase</keyword>
<keyword evidence="5 7" id="KW-0408">Iron</keyword>
<dbReference type="PRINTS" id="PR00385">
    <property type="entry name" value="P450"/>
</dbReference>
<dbReference type="PANTHER" id="PTHR24291">
    <property type="entry name" value="CYTOCHROME P450 FAMILY 4"/>
    <property type="match status" value="1"/>
</dbReference>
<dbReference type="EMBL" id="JBHSWU010000103">
    <property type="protein sequence ID" value="MFC6724111.1"/>
    <property type="molecule type" value="Genomic_DNA"/>
</dbReference>
<dbReference type="InterPro" id="IPR050196">
    <property type="entry name" value="Cytochrome_P450_Monoox"/>
</dbReference>
<dbReference type="PRINTS" id="PR00463">
    <property type="entry name" value="EP450I"/>
</dbReference>
<keyword evidence="6 7" id="KW-0503">Monooxygenase</keyword>
<dbReference type="InterPro" id="IPR002401">
    <property type="entry name" value="Cyt_P450_E_grp-I"/>
</dbReference>
<dbReference type="InterPro" id="IPR017972">
    <property type="entry name" value="Cyt_P450_CS"/>
</dbReference>
<keyword evidence="3 7" id="KW-0479">Metal-binding</keyword>
<evidence type="ECO:0000256" key="2">
    <source>
        <dbReference type="ARBA" id="ARBA00022617"/>
    </source>
</evidence>
<evidence type="ECO:0000256" key="6">
    <source>
        <dbReference type="ARBA" id="ARBA00023033"/>
    </source>
</evidence>
<dbReference type="GO" id="GO:0046872">
    <property type="term" value="F:metal ion binding"/>
    <property type="evidence" value="ECO:0007669"/>
    <property type="project" value="UniProtKB-KW"/>
</dbReference>
<sequence length="440" mass="50700">MDRRLPPSPAKDPILQHALRFVCSPFGFVEDAVRECGDVYRFELPGVDDTITLVHPDQFRRVLVTDVESFGKTEDFRRAFGEGVLSVEGEQWRRQRRILQPLFDRERIGGYADVMVECTERRLERWSAGESLKMEPEMKALTLEILLATLFGRELRPGEGSELREAAEGLNDWFAPTSWILPAWVPTPARRRFRRSVARLRREVRELLAEGGTDASDTLDLLSRLRKAREPEDDRRLTRREIEDQLITMVFAGHETTASTLSFAWYLLATHPEAEARFHAELDSVLGGRPPTREDLPELEYTRRVLEETLRLYPPVHTIPRLTLTDVEIDGYDVPASREVHLSVIHAHRDDRFYDDPLQFRPERWVDGFEEELHDFAYAPFGGGRRTCIGREFALLEAQVVLATIGQRYAFDWEGGAELGLNPRVTIRSENGIPLRIRAR</sequence>
<dbReference type="InterPro" id="IPR001128">
    <property type="entry name" value="Cyt_P450"/>
</dbReference>
<evidence type="ECO:0000256" key="1">
    <source>
        <dbReference type="ARBA" id="ARBA00010617"/>
    </source>
</evidence>
<evidence type="ECO:0000256" key="5">
    <source>
        <dbReference type="ARBA" id="ARBA00023004"/>
    </source>
</evidence>
<dbReference type="PROSITE" id="PS00086">
    <property type="entry name" value="CYTOCHROME_P450"/>
    <property type="match status" value="1"/>
</dbReference>
<evidence type="ECO:0000313" key="9">
    <source>
        <dbReference type="Proteomes" id="UP001596328"/>
    </source>
</evidence>
<keyword evidence="9" id="KW-1185">Reference proteome</keyword>
<dbReference type="PANTHER" id="PTHR24291:SF50">
    <property type="entry name" value="BIFUNCTIONAL ALBAFLAVENONE MONOOXYGENASE_TERPENE SYNTHASE"/>
    <property type="match status" value="1"/>
</dbReference>
<comment type="similarity">
    <text evidence="1 7">Belongs to the cytochrome P450 family.</text>
</comment>
<evidence type="ECO:0000313" key="8">
    <source>
        <dbReference type="EMBL" id="MFC6724111.1"/>
    </source>
</evidence>
<gene>
    <name evidence="8" type="ORF">ACFQE1_06930</name>
</gene>